<dbReference type="CDD" id="cd00090">
    <property type="entry name" value="HTH_ARSR"/>
    <property type="match status" value="1"/>
</dbReference>
<dbReference type="PROSITE" id="PS50987">
    <property type="entry name" value="HTH_ARSR_2"/>
    <property type="match status" value="1"/>
</dbReference>
<feature type="domain" description="HTH arsR-type" evidence="4">
    <location>
        <begin position="1"/>
        <end position="95"/>
    </location>
</feature>
<dbReference type="PRINTS" id="PR00778">
    <property type="entry name" value="HTHARSR"/>
</dbReference>
<proteinExistence type="predicted"/>
<dbReference type="InterPro" id="IPR011991">
    <property type="entry name" value="ArsR-like_HTH"/>
</dbReference>
<keyword evidence="1" id="KW-0805">Transcription regulation</keyword>
<dbReference type="Proteomes" id="UP000709959">
    <property type="component" value="Unassembled WGS sequence"/>
</dbReference>
<accession>A0A936F0V3</accession>
<dbReference type="InterPro" id="IPR036390">
    <property type="entry name" value="WH_DNA-bd_sf"/>
</dbReference>
<dbReference type="EMBL" id="JADKCH010000002">
    <property type="protein sequence ID" value="MBK8571946.1"/>
    <property type="molecule type" value="Genomic_DNA"/>
</dbReference>
<evidence type="ECO:0000256" key="3">
    <source>
        <dbReference type="ARBA" id="ARBA00023163"/>
    </source>
</evidence>
<evidence type="ECO:0000313" key="5">
    <source>
        <dbReference type="EMBL" id="MBK8571946.1"/>
    </source>
</evidence>
<dbReference type="InterPro" id="IPR051081">
    <property type="entry name" value="HTH_MetalResp_TranReg"/>
</dbReference>
<dbReference type="SMART" id="SM00418">
    <property type="entry name" value="HTH_ARSR"/>
    <property type="match status" value="1"/>
</dbReference>
<dbReference type="Gene3D" id="1.10.10.10">
    <property type="entry name" value="Winged helix-like DNA-binding domain superfamily/Winged helix DNA-binding domain"/>
    <property type="match status" value="1"/>
</dbReference>
<dbReference type="Pfam" id="PF01022">
    <property type="entry name" value="HTH_5"/>
    <property type="match status" value="1"/>
</dbReference>
<gene>
    <name evidence="5" type="ORF">IPN91_04715</name>
</gene>
<organism evidence="5 6">
    <name type="scientific">Candidatus Geothrix odensensis</name>
    <dbReference type="NCBI Taxonomy" id="2954440"/>
    <lineage>
        <taxon>Bacteria</taxon>
        <taxon>Pseudomonadati</taxon>
        <taxon>Acidobacteriota</taxon>
        <taxon>Holophagae</taxon>
        <taxon>Holophagales</taxon>
        <taxon>Holophagaceae</taxon>
        <taxon>Geothrix</taxon>
    </lineage>
</organism>
<dbReference type="SUPFAM" id="SSF46785">
    <property type="entry name" value="Winged helix' DNA-binding domain"/>
    <property type="match status" value="1"/>
</dbReference>
<sequence length="132" mass="14474">MSDDLRTLVEQLKAVSHPLRLRVLALLEPGELCVCQIAETLQVPQSSVSEALRELRRAGFVVERKEGRWVFVSVVPRKQASPLLKGILADVGSLPEVLEDRARALEVKALAIPVVCSKVQKSSPADRAVSRV</sequence>
<dbReference type="InterPro" id="IPR001845">
    <property type="entry name" value="HTH_ArsR_DNA-bd_dom"/>
</dbReference>
<dbReference type="PANTHER" id="PTHR33154:SF18">
    <property type="entry name" value="ARSENICAL RESISTANCE OPERON REPRESSOR"/>
    <property type="match status" value="1"/>
</dbReference>
<dbReference type="NCBIfam" id="NF033788">
    <property type="entry name" value="HTH_metalloreg"/>
    <property type="match status" value="1"/>
</dbReference>
<keyword evidence="3" id="KW-0804">Transcription</keyword>
<dbReference type="InterPro" id="IPR036388">
    <property type="entry name" value="WH-like_DNA-bd_sf"/>
</dbReference>
<comment type="caution">
    <text evidence="5">The sequence shown here is derived from an EMBL/GenBank/DDBJ whole genome shotgun (WGS) entry which is preliminary data.</text>
</comment>
<evidence type="ECO:0000256" key="2">
    <source>
        <dbReference type="ARBA" id="ARBA00023125"/>
    </source>
</evidence>
<evidence type="ECO:0000256" key="1">
    <source>
        <dbReference type="ARBA" id="ARBA00023015"/>
    </source>
</evidence>
<dbReference type="PANTHER" id="PTHR33154">
    <property type="entry name" value="TRANSCRIPTIONAL REGULATOR, ARSR FAMILY"/>
    <property type="match status" value="1"/>
</dbReference>
<name>A0A936F0V3_9BACT</name>
<dbReference type="GO" id="GO:0003700">
    <property type="term" value="F:DNA-binding transcription factor activity"/>
    <property type="evidence" value="ECO:0007669"/>
    <property type="project" value="InterPro"/>
</dbReference>
<protein>
    <submittedName>
        <fullName evidence="5">Winged helix-turn-helix transcriptional regulator</fullName>
    </submittedName>
</protein>
<dbReference type="GO" id="GO:0003677">
    <property type="term" value="F:DNA binding"/>
    <property type="evidence" value="ECO:0007669"/>
    <property type="project" value="UniProtKB-KW"/>
</dbReference>
<evidence type="ECO:0000313" key="6">
    <source>
        <dbReference type="Proteomes" id="UP000709959"/>
    </source>
</evidence>
<reference evidence="5 6" key="1">
    <citation type="submission" date="2020-10" db="EMBL/GenBank/DDBJ databases">
        <title>Connecting structure to function with the recovery of over 1000 high-quality activated sludge metagenome-assembled genomes encoding full-length rRNA genes using long-read sequencing.</title>
        <authorList>
            <person name="Singleton C.M."/>
            <person name="Petriglieri F."/>
            <person name="Kristensen J.M."/>
            <person name="Kirkegaard R.H."/>
            <person name="Michaelsen T.Y."/>
            <person name="Andersen M.H."/>
            <person name="Karst S.M."/>
            <person name="Dueholm M.S."/>
            <person name="Nielsen P.H."/>
            <person name="Albertsen M."/>
        </authorList>
    </citation>
    <scope>NUCLEOTIDE SEQUENCE [LARGE SCALE GENOMIC DNA]</scope>
    <source>
        <strain evidence="5">OdNE_18-Q3-R46-58_MAXAC.008</strain>
    </source>
</reference>
<evidence type="ECO:0000259" key="4">
    <source>
        <dbReference type="PROSITE" id="PS50987"/>
    </source>
</evidence>
<dbReference type="AlphaFoldDB" id="A0A936F0V3"/>
<keyword evidence="2" id="KW-0238">DNA-binding</keyword>